<reference evidence="6 7" key="1">
    <citation type="submission" date="2018-08" db="EMBL/GenBank/DDBJ databases">
        <title>Genome and evolution of the arbuscular mycorrhizal fungus Diversispora epigaea (formerly Glomus versiforme) and its bacterial endosymbionts.</title>
        <authorList>
            <person name="Sun X."/>
            <person name="Fei Z."/>
            <person name="Harrison M."/>
        </authorList>
    </citation>
    <scope>NUCLEOTIDE SEQUENCE [LARGE SCALE GENOMIC DNA]</scope>
    <source>
        <strain evidence="6 7">IT104</strain>
    </source>
</reference>
<feature type="binding site" description="axial binding residue" evidence="3">
    <location>
        <position position="474"/>
    </location>
    <ligand>
        <name>heme</name>
        <dbReference type="ChEBI" id="CHEBI:30413"/>
    </ligand>
    <ligandPart>
        <name>Fe</name>
        <dbReference type="ChEBI" id="CHEBI:18248"/>
    </ligandPart>
</feature>
<keyword evidence="7" id="KW-1185">Reference proteome</keyword>
<comment type="similarity">
    <text evidence="4">Belongs to the cytochrome P450 family.</text>
</comment>
<comment type="cofactor">
    <cofactor evidence="3">
        <name>heme</name>
        <dbReference type="ChEBI" id="CHEBI:30413"/>
    </cofactor>
</comment>
<evidence type="ECO:0000256" key="2">
    <source>
        <dbReference type="ARBA" id="ARBA00023004"/>
    </source>
</evidence>
<organism evidence="6 7">
    <name type="scientific">Diversispora epigaea</name>
    <dbReference type="NCBI Taxonomy" id="1348612"/>
    <lineage>
        <taxon>Eukaryota</taxon>
        <taxon>Fungi</taxon>
        <taxon>Fungi incertae sedis</taxon>
        <taxon>Mucoromycota</taxon>
        <taxon>Glomeromycotina</taxon>
        <taxon>Glomeromycetes</taxon>
        <taxon>Diversisporales</taxon>
        <taxon>Diversisporaceae</taxon>
        <taxon>Diversispora</taxon>
    </lineage>
</organism>
<dbReference type="SUPFAM" id="SSF48264">
    <property type="entry name" value="Cytochrome P450"/>
    <property type="match status" value="1"/>
</dbReference>
<keyword evidence="5" id="KW-0812">Transmembrane</keyword>
<dbReference type="InterPro" id="IPR001128">
    <property type="entry name" value="Cyt_P450"/>
</dbReference>
<sequence length="526" mass="61877">MGIVNFLYEILKILLVALMAYVSYFYYKYFTRENPLPGPFPLPFIGNIYQVFRNSSLDMRKLQIKYGDLCEFYMESQRFILLGHDDLVQIVLKPNANGSFHNRVNDDTEGLIEVGILNTGLLFNNVFHDWQYHRKFFTKVMMSPSFIKQSMMVIRNVFLEMDKYWEKLGEDKVIEFNHWMKLYYFDTIFFTTTSKPANSLENYYNKLTSNEKLSSSKIIINESDLFVESVDAFVFSFVYFFFLPKIFRNFPGISKYTQYLKERICWLRNNVDNIIKTRREEISKTPMDQELKSDLLTMFLTVNTERDITERIADDLHDEPMPDKNIEANFMEVMAGGIDTGANSMCFLVNQLENNTKVKQRMIEEIELVLGKDPYSLFTLEDLSKLKYVDAVIKEASRICSVGPTIFKKNSLPEVVGGYKWSKNTHFVLNIDGAQNHKSYWKNPNLFNPDRFMDKDNPENKNQVYMWGGGLRKCPGKNLAIMELKVTLVMLYRTYDIELMKPMKERITAVRSCEELKIKLRKRKNL</sequence>
<keyword evidence="1 3" id="KW-0479">Metal-binding</keyword>
<dbReference type="CDD" id="cd00302">
    <property type="entry name" value="cytochrome_P450"/>
    <property type="match status" value="1"/>
</dbReference>
<dbReference type="GO" id="GO:0004497">
    <property type="term" value="F:monooxygenase activity"/>
    <property type="evidence" value="ECO:0007669"/>
    <property type="project" value="UniProtKB-KW"/>
</dbReference>
<evidence type="ECO:0000256" key="5">
    <source>
        <dbReference type="SAM" id="Phobius"/>
    </source>
</evidence>
<keyword evidence="5" id="KW-0472">Membrane</keyword>
<evidence type="ECO:0000256" key="1">
    <source>
        <dbReference type="ARBA" id="ARBA00022723"/>
    </source>
</evidence>
<dbReference type="Proteomes" id="UP000266861">
    <property type="component" value="Unassembled WGS sequence"/>
</dbReference>
<dbReference type="OrthoDB" id="3934656at2759"/>
<dbReference type="EMBL" id="PQFF01000020">
    <property type="protein sequence ID" value="RHZ88540.1"/>
    <property type="molecule type" value="Genomic_DNA"/>
</dbReference>
<dbReference type="PANTHER" id="PTHR24301">
    <property type="entry name" value="THROMBOXANE-A SYNTHASE"/>
    <property type="match status" value="1"/>
</dbReference>
<gene>
    <name evidence="6" type="ORF">Glove_22g127</name>
</gene>
<dbReference type="Pfam" id="PF00067">
    <property type="entry name" value="p450"/>
    <property type="match status" value="1"/>
</dbReference>
<protein>
    <recommendedName>
        <fullName evidence="8">Cytochrome P450</fullName>
    </recommendedName>
</protein>
<keyword evidence="3 4" id="KW-0349">Heme</keyword>
<dbReference type="AlphaFoldDB" id="A0A397JVV1"/>
<dbReference type="GO" id="GO:0005506">
    <property type="term" value="F:iron ion binding"/>
    <property type="evidence" value="ECO:0007669"/>
    <property type="project" value="InterPro"/>
</dbReference>
<dbReference type="Gene3D" id="1.10.630.10">
    <property type="entry name" value="Cytochrome P450"/>
    <property type="match status" value="1"/>
</dbReference>
<dbReference type="PANTHER" id="PTHR24301:SF2">
    <property type="entry name" value="THROMBOXANE-A SYNTHASE"/>
    <property type="match status" value="1"/>
</dbReference>
<evidence type="ECO:0000256" key="4">
    <source>
        <dbReference type="RuleBase" id="RU000461"/>
    </source>
</evidence>
<proteinExistence type="inferred from homology"/>
<evidence type="ECO:0000313" key="7">
    <source>
        <dbReference type="Proteomes" id="UP000266861"/>
    </source>
</evidence>
<dbReference type="InterPro" id="IPR002401">
    <property type="entry name" value="Cyt_P450_E_grp-I"/>
</dbReference>
<accession>A0A397JVV1</accession>
<keyword evidence="5" id="KW-1133">Transmembrane helix</keyword>
<dbReference type="InterPro" id="IPR017972">
    <property type="entry name" value="Cyt_P450_CS"/>
</dbReference>
<feature type="transmembrane region" description="Helical" evidence="5">
    <location>
        <begin position="6"/>
        <end position="27"/>
    </location>
</feature>
<dbReference type="GO" id="GO:0020037">
    <property type="term" value="F:heme binding"/>
    <property type="evidence" value="ECO:0007669"/>
    <property type="project" value="InterPro"/>
</dbReference>
<dbReference type="STRING" id="1348612.A0A397JVV1"/>
<evidence type="ECO:0008006" key="8">
    <source>
        <dbReference type="Google" id="ProtNLM"/>
    </source>
</evidence>
<dbReference type="InterPro" id="IPR036396">
    <property type="entry name" value="Cyt_P450_sf"/>
</dbReference>
<dbReference type="GO" id="GO:0016705">
    <property type="term" value="F:oxidoreductase activity, acting on paired donors, with incorporation or reduction of molecular oxygen"/>
    <property type="evidence" value="ECO:0007669"/>
    <property type="project" value="InterPro"/>
</dbReference>
<name>A0A397JVV1_9GLOM</name>
<keyword evidence="4" id="KW-0503">Monooxygenase</keyword>
<dbReference type="PRINTS" id="PR00463">
    <property type="entry name" value="EP450I"/>
</dbReference>
<dbReference type="PROSITE" id="PS00086">
    <property type="entry name" value="CYTOCHROME_P450"/>
    <property type="match status" value="1"/>
</dbReference>
<keyword evidence="4" id="KW-0560">Oxidoreductase</keyword>
<comment type="caution">
    <text evidence="6">The sequence shown here is derived from an EMBL/GenBank/DDBJ whole genome shotgun (WGS) entry which is preliminary data.</text>
</comment>
<keyword evidence="2 3" id="KW-0408">Iron</keyword>
<evidence type="ECO:0000313" key="6">
    <source>
        <dbReference type="EMBL" id="RHZ88540.1"/>
    </source>
</evidence>
<evidence type="ECO:0000256" key="3">
    <source>
        <dbReference type="PIRSR" id="PIRSR602401-1"/>
    </source>
</evidence>